<dbReference type="InterPro" id="IPR002659">
    <property type="entry name" value="Glyco_trans_31"/>
</dbReference>
<evidence type="ECO:0000256" key="1">
    <source>
        <dbReference type="ARBA" id="ARBA00004323"/>
    </source>
</evidence>
<evidence type="ECO:0000256" key="8">
    <source>
        <dbReference type="ARBA" id="ARBA00023034"/>
    </source>
</evidence>
<evidence type="ECO:0000256" key="7">
    <source>
        <dbReference type="ARBA" id="ARBA00022989"/>
    </source>
</evidence>
<evidence type="ECO:0000313" key="10">
    <source>
        <dbReference type="EMBL" id="CAL4098087.1"/>
    </source>
</evidence>
<keyword evidence="7" id="KW-1133">Transmembrane helix</keyword>
<keyword evidence="6" id="KW-0735">Signal-anchor</keyword>
<evidence type="ECO:0000256" key="5">
    <source>
        <dbReference type="ARBA" id="ARBA00022692"/>
    </source>
</evidence>
<keyword evidence="3" id="KW-0328">Glycosyltransferase</keyword>
<reference evidence="10 11" key="1">
    <citation type="submission" date="2024-05" db="EMBL/GenBank/DDBJ databases">
        <authorList>
            <person name="Wallberg A."/>
        </authorList>
    </citation>
    <scope>NUCLEOTIDE SEQUENCE [LARGE SCALE GENOMIC DNA]</scope>
</reference>
<dbReference type="GO" id="GO:0016758">
    <property type="term" value="F:hexosyltransferase activity"/>
    <property type="evidence" value="ECO:0007669"/>
    <property type="project" value="InterPro"/>
</dbReference>
<comment type="caution">
    <text evidence="10">The sequence shown here is derived from an EMBL/GenBank/DDBJ whole genome shotgun (WGS) entry which is preliminary data.</text>
</comment>
<sequence>MEAIRISSELEEKNYNIYHRRNIIRKCTHLAGNGNRKIYAAIIALLFLPNILSLTEDIIETISVGLWGYQLNLKGGNGSYCSGREPFIPSAREEFPHGTAPDVPINFPVDEPNFCSDNPGLEVIAYVASTIEAIDKRNITRHTWGSAYKHGLRMRVVFMVGRPVDDMEEKILHTESKVYHDMIQVAQLCTHSAIGE</sequence>
<keyword evidence="9" id="KW-0472">Membrane</keyword>
<evidence type="ECO:0000256" key="4">
    <source>
        <dbReference type="ARBA" id="ARBA00022679"/>
    </source>
</evidence>
<dbReference type="AlphaFoldDB" id="A0AAV2QTG8"/>
<dbReference type="Pfam" id="PF01762">
    <property type="entry name" value="Galactosyl_T"/>
    <property type="match status" value="1"/>
</dbReference>
<dbReference type="GO" id="GO:0000139">
    <property type="term" value="C:Golgi membrane"/>
    <property type="evidence" value="ECO:0007669"/>
    <property type="project" value="UniProtKB-SubCell"/>
</dbReference>
<evidence type="ECO:0008006" key="12">
    <source>
        <dbReference type="Google" id="ProtNLM"/>
    </source>
</evidence>
<gene>
    <name evidence="10" type="ORF">MNOR_LOCUS16148</name>
</gene>
<proteinExistence type="inferred from homology"/>
<protein>
    <recommendedName>
        <fullName evidence="12">Hexosyltransferase</fullName>
    </recommendedName>
</protein>
<keyword evidence="5" id="KW-0812">Transmembrane</keyword>
<keyword evidence="11" id="KW-1185">Reference proteome</keyword>
<keyword evidence="8" id="KW-0333">Golgi apparatus</keyword>
<evidence type="ECO:0000313" key="11">
    <source>
        <dbReference type="Proteomes" id="UP001497623"/>
    </source>
</evidence>
<dbReference type="Proteomes" id="UP001497623">
    <property type="component" value="Unassembled WGS sequence"/>
</dbReference>
<name>A0AAV2QTG8_MEGNR</name>
<keyword evidence="4" id="KW-0808">Transferase</keyword>
<evidence type="ECO:0000256" key="2">
    <source>
        <dbReference type="ARBA" id="ARBA00008661"/>
    </source>
</evidence>
<comment type="similarity">
    <text evidence="2">Belongs to the glycosyltransferase 31 family.</text>
</comment>
<organism evidence="10 11">
    <name type="scientific">Meganyctiphanes norvegica</name>
    <name type="common">Northern krill</name>
    <name type="synonym">Thysanopoda norvegica</name>
    <dbReference type="NCBI Taxonomy" id="48144"/>
    <lineage>
        <taxon>Eukaryota</taxon>
        <taxon>Metazoa</taxon>
        <taxon>Ecdysozoa</taxon>
        <taxon>Arthropoda</taxon>
        <taxon>Crustacea</taxon>
        <taxon>Multicrustacea</taxon>
        <taxon>Malacostraca</taxon>
        <taxon>Eumalacostraca</taxon>
        <taxon>Eucarida</taxon>
        <taxon>Euphausiacea</taxon>
        <taxon>Euphausiidae</taxon>
        <taxon>Meganyctiphanes</taxon>
    </lineage>
</organism>
<comment type="subcellular location">
    <subcellularLocation>
        <location evidence="1">Golgi apparatus membrane</location>
        <topology evidence="1">Single-pass type II membrane protein</topology>
    </subcellularLocation>
</comment>
<accession>A0AAV2QTG8</accession>
<evidence type="ECO:0000256" key="6">
    <source>
        <dbReference type="ARBA" id="ARBA00022968"/>
    </source>
</evidence>
<evidence type="ECO:0000256" key="3">
    <source>
        <dbReference type="ARBA" id="ARBA00022676"/>
    </source>
</evidence>
<dbReference type="EMBL" id="CAXKWB010010468">
    <property type="protein sequence ID" value="CAL4098087.1"/>
    <property type="molecule type" value="Genomic_DNA"/>
</dbReference>
<evidence type="ECO:0000256" key="9">
    <source>
        <dbReference type="ARBA" id="ARBA00023136"/>
    </source>
</evidence>